<feature type="region of interest" description="Disordered" evidence="2">
    <location>
        <begin position="420"/>
        <end position="444"/>
    </location>
</feature>
<organism evidence="4">
    <name type="scientific">Pelagomonas calceolata</name>
    <dbReference type="NCBI Taxonomy" id="35677"/>
    <lineage>
        <taxon>Eukaryota</taxon>
        <taxon>Sar</taxon>
        <taxon>Stramenopiles</taxon>
        <taxon>Ochrophyta</taxon>
        <taxon>Pelagophyceae</taxon>
        <taxon>Pelagomonadales</taxon>
        <taxon>Pelagomonadaceae</taxon>
        <taxon>Pelagomonas</taxon>
    </lineage>
</organism>
<dbReference type="AlphaFoldDB" id="A0A7S4EAI7"/>
<feature type="signal peptide" evidence="3">
    <location>
        <begin position="1"/>
        <end position="22"/>
    </location>
</feature>
<gene>
    <name evidence="4" type="ORF">PCAL00307_LOCUS16717</name>
    <name evidence="5" type="ORF">PECAL_5P22620</name>
</gene>
<proteinExistence type="predicted"/>
<keyword evidence="6" id="KW-1185">Reference proteome</keyword>
<evidence type="ECO:0000313" key="4">
    <source>
        <dbReference type="EMBL" id="CAE0701281.1"/>
    </source>
</evidence>
<reference evidence="4" key="1">
    <citation type="submission" date="2021-01" db="EMBL/GenBank/DDBJ databases">
        <authorList>
            <person name="Corre E."/>
            <person name="Pelletier E."/>
            <person name="Niang G."/>
            <person name="Scheremetjew M."/>
            <person name="Finn R."/>
            <person name="Kale V."/>
            <person name="Holt S."/>
            <person name="Cochrane G."/>
            <person name="Meng A."/>
            <person name="Brown T."/>
            <person name="Cohen L."/>
        </authorList>
    </citation>
    <scope>NUCLEOTIDE SEQUENCE</scope>
    <source>
        <strain evidence="4">CCMP1756</strain>
    </source>
</reference>
<sequence length="1023" mass="108698">MARRPGAVAMLALAAAPWLLAGFAPAPPRCRMPAAARRRIQVNVETERRTEQPPPTKRRRRNGVRRRNNGEQRNGEPQPVNGKSEGRSLSVIASSVMALGVLPGAEIKLILENLCASLPPDEFKAFLLAIGANLAPQYHKNICCNLGPDLLTFASPDSIKNAVNGTTRAVGRALLPKRAAKAFVNRWLRESDASELKEVVTNALKRVGTRRLEMIAPDCLAAVFDQPPRVKEEFVAQEVVELSPACAAWVAPRLALALPASDRSEALIRNIEGLSDGDARALLNDLALSWEPGDATLERVLEVALSDPRSDAVVAERTLAKRLPTRVKNQLLKMLAPSFADDLELLASLGDFGGARRYADAALGFLSGAPRVSGSPRGTGGALNARLVASVARQQDVEERVLRGAVKALAQPRDAGPLAGVEFPSFSKREPRRRPSLSAEAAAAARAAAETGPSVARLDAGQRVAEAAVADAVDTLPPALVASQLRAVVARLPADFVRQEAVTLLETLPSKELVDAAAGLVDAAPEGVLRSLVSRLLDAATASRLKLTQGLATGGVVTLQTLGVAVDTYDQALLRTTAKTLLYGAPPEALTQKVRDILLSTPSENIRGGVLRALDAASAKAAKYGSLKSMLAAKTPVVEEVPINNQVRREELASNLKNLFLRKKTSTVEEDASTLEELITAAFKELRPEVILDLTLETLAALPPDAYESLSRLLVVGLWDRLLLAQLPDPISRGLRDVVDTLDKGLNSTAVQSYVEAGAGGVVVGAAARNVLAGFSGALGAKTALGAGLIKMGAFVAVGAKAIALAGVVVAGRLFLINDTPPETLDDLTTALAEDALIVGGLVAVAAYGITRYDRIVAEVDGPARVREAGDRSRAALVALLATEDELSRRTLRRLARKGTTRGAAAACRNLLLDEYLDADLAARCKQSYESYLLKRDGPRDLPAVTKEAKAEQNFGDKARDVWLNVREFPVDLGRGLRERFSKDEPDVADDEPDAEALLEEAARLRAEADDLAAELSSSGEES</sequence>
<dbReference type="OrthoDB" id="10670584at2759"/>
<feature type="chain" id="PRO_5036212365" evidence="3">
    <location>
        <begin position="23"/>
        <end position="1023"/>
    </location>
</feature>
<dbReference type="EMBL" id="CAKKNE010000005">
    <property type="protein sequence ID" value="CAH0377731.1"/>
    <property type="molecule type" value="Genomic_DNA"/>
</dbReference>
<reference evidence="5" key="2">
    <citation type="submission" date="2021-11" db="EMBL/GenBank/DDBJ databases">
        <authorList>
            <consortium name="Genoscope - CEA"/>
            <person name="William W."/>
        </authorList>
    </citation>
    <scope>NUCLEOTIDE SEQUENCE</scope>
</reference>
<protein>
    <submittedName>
        <fullName evidence="4">Uncharacterized protein</fullName>
    </submittedName>
</protein>
<evidence type="ECO:0000313" key="5">
    <source>
        <dbReference type="EMBL" id="CAH0377731.1"/>
    </source>
</evidence>
<accession>A0A7S4EAI7</accession>
<keyword evidence="1" id="KW-0175">Coiled coil</keyword>
<name>A0A7S4EAI7_9STRA</name>
<feature type="compositionally biased region" description="Basic residues" evidence="2">
    <location>
        <begin position="56"/>
        <end position="67"/>
    </location>
</feature>
<dbReference type="Proteomes" id="UP000789595">
    <property type="component" value="Unassembled WGS sequence"/>
</dbReference>
<dbReference type="EMBL" id="HBIW01019424">
    <property type="protein sequence ID" value="CAE0701281.1"/>
    <property type="molecule type" value="Transcribed_RNA"/>
</dbReference>
<evidence type="ECO:0000313" key="6">
    <source>
        <dbReference type="Proteomes" id="UP000789595"/>
    </source>
</evidence>
<keyword evidence="3" id="KW-0732">Signal</keyword>
<evidence type="ECO:0000256" key="3">
    <source>
        <dbReference type="SAM" id="SignalP"/>
    </source>
</evidence>
<feature type="region of interest" description="Disordered" evidence="2">
    <location>
        <begin position="41"/>
        <end position="86"/>
    </location>
</feature>
<evidence type="ECO:0000256" key="1">
    <source>
        <dbReference type="SAM" id="Coils"/>
    </source>
</evidence>
<evidence type="ECO:0000256" key="2">
    <source>
        <dbReference type="SAM" id="MobiDB-lite"/>
    </source>
</evidence>
<feature type="coiled-coil region" evidence="1">
    <location>
        <begin position="995"/>
        <end position="1022"/>
    </location>
</feature>